<reference evidence="17" key="1">
    <citation type="submission" date="2020-10" db="EMBL/GenBank/DDBJ databases">
        <authorList>
            <person name="Gilroy R."/>
        </authorList>
    </citation>
    <scope>NUCLEOTIDE SEQUENCE</scope>
    <source>
        <strain evidence="17">ChiHjej9B8-7071</strain>
    </source>
</reference>
<name>A0A9D1A703_9FIRM</name>
<feature type="region of interest" description="Important for the catalytic mechanism of both phosphorylation and dephosphorylation" evidence="14">
    <location>
        <begin position="205"/>
        <end position="214"/>
    </location>
</feature>
<evidence type="ECO:0000256" key="6">
    <source>
        <dbReference type="ARBA" id="ARBA00022723"/>
    </source>
</evidence>
<dbReference type="PANTHER" id="PTHR30305:SF1">
    <property type="entry name" value="HPR KINASE_PHOSPHORYLASE"/>
    <property type="match status" value="1"/>
</dbReference>
<gene>
    <name evidence="14 17" type="primary">hprK</name>
    <name evidence="17" type="ORF">IAA70_03520</name>
</gene>
<comment type="subunit">
    <text evidence="14">Homohexamer.</text>
</comment>
<keyword evidence="11 14" id="KW-0511">Multifunctional enzyme</keyword>
<feature type="domain" description="HPr kinase/phosphorylase C-terminal" evidence="16">
    <location>
        <begin position="134"/>
        <end position="302"/>
    </location>
</feature>
<evidence type="ECO:0000256" key="7">
    <source>
        <dbReference type="ARBA" id="ARBA00022741"/>
    </source>
</evidence>
<dbReference type="GO" id="GO:0004712">
    <property type="term" value="F:protein serine/threonine/tyrosine kinase activity"/>
    <property type="evidence" value="ECO:0007669"/>
    <property type="project" value="UniProtKB-UniRule"/>
</dbReference>
<proteinExistence type="inferred from homology"/>
<evidence type="ECO:0000256" key="14">
    <source>
        <dbReference type="HAMAP-Rule" id="MF_01249"/>
    </source>
</evidence>
<feature type="region of interest" description="Important for the catalytic mechanism of dephosphorylation" evidence="14">
    <location>
        <begin position="268"/>
        <end position="273"/>
    </location>
</feature>
<dbReference type="HAMAP" id="MF_01249">
    <property type="entry name" value="HPr_kinase"/>
    <property type="match status" value="1"/>
</dbReference>
<feature type="domain" description="HPr(Ser) kinase/phosphorylase N-terminal" evidence="15">
    <location>
        <begin position="8"/>
        <end position="130"/>
    </location>
</feature>
<sequence length="316" mass="35289">MEHIYSVPLTKLVEEFHLIQLNKAEDFDRIAITVDDVSRPGLQLAGFFDHFEPMRLQVLGNVETSYLQKLSSEQRAIIFDHLFSYKIPALVIARNLEPLPECLEMAKKHDITVLRSHETTSYIVSSLITSLKSYLAPRITRHGVLVEIYGEGILIFGDSGIGKSEAAVELVKRGHRLVADDAVELKRISSNELIGGAPDVLRHYIELRGIGVINVAKLFGMGAVKDSASIDLIINIVPWQDGEIYDRLGLESQYTDILGVKIPSITVPVTPGRNLAVIFEVAAMNNRQKRMGYNAAVEFTEQLSKFFQQNAEAPKF</sequence>
<evidence type="ECO:0000256" key="9">
    <source>
        <dbReference type="ARBA" id="ARBA00022840"/>
    </source>
</evidence>
<dbReference type="AlphaFoldDB" id="A0A9D1A703"/>
<dbReference type="Gene3D" id="3.40.1390.20">
    <property type="entry name" value="HprK N-terminal domain-like"/>
    <property type="match status" value="1"/>
</dbReference>
<dbReference type="SUPFAM" id="SSF53795">
    <property type="entry name" value="PEP carboxykinase-like"/>
    <property type="match status" value="1"/>
</dbReference>
<feature type="binding site" evidence="14">
    <location>
        <position position="206"/>
    </location>
    <ligand>
        <name>Mg(2+)</name>
        <dbReference type="ChEBI" id="CHEBI:18420"/>
    </ligand>
</feature>
<dbReference type="Pfam" id="PF07475">
    <property type="entry name" value="Hpr_kinase_C"/>
    <property type="match status" value="1"/>
</dbReference>
<feature type="active site" evidence="14">
    <location>
        <position position="142"/>
    </location>
</feature>
<feature type="binding site" evidence="14">
    <location>
        <position position="164"/>
    </location>
    <ligand>
        <name>Mg(2+)</name>
        <dbReference type="ChEBI" id="CHEBI:18420"/>
    </ligand>
</feature>
<dbReference type="EC" id="2.7.11.-" evidence="14"/>
<evidence type="ECO:0000256" key="5">
    <source>
        <dbReference type="ARBA" id="ARBA00022679"/>
    </source>
</evidence>
<comment type="function">
    <text evidence="14">Catalyzes the ATP- as well as the pyrophosphate-dependent phosphorylation of a specific serine residue in HPr, a phosphocarrier protein of the phosphoenolpyruvate-dependent sugar phosphotransferase system (PTS). HprK/P also catalyzes the pyrophosphate-producing, inorganic phosphate-dependent dephosphorylation (phosphorolysis) of seryl-phosphorylated HPr (P-Ser-HPr). The two antagonistic activities of HprK/P are regulated by several intracellular metabolites, which change their concentration in response to the absence or presence of rapidly metabolisable carbon sources (glucose, fructose, etc.) in the growth medium. Therefore, by controlling the phosphorylation state of HPr, HPrK/P is a sensor enzyme that plays a major role in the regulation of carbon metabolism and sugar transport: it mediates carbon catabolite repression (CCR), and regulates PTS-catalyzed carbohydrate uptake and inducer exclusion.</text>
</comment>
<keyword evidence="4 14" id="KW-0723">Serine/threonine-protein kinase</keyword>
<comment type="miscellaneous">
    <text evidence="14">Both phosphorylation and phosphorolysis are carried out by the same active site and suggest a common mechanism for both reactions.</text>
</comment>
<evidence type="ECO:0000256" key="2">
    <source>
        <dbReference type="ARBA" id="ARBA00001946"/>
    </source>
</evidence>
<comment type="domain">
    <text evidence="14">The Walker A ATP-binding motif also binds Pi and PPi.</text>
</comment>
<dbReference type="EC" id="2.7.4.-" evidence="14"/>
<feature type="binding site" evidence="14">
    <location>
        <begin position="157"/>
        <end position="164"/>
    </location>
    <ligand>
        <name>ATP</name>
        <dbReference type="ChEBI" id="CHEBI:30616"/>
    </ligand>
</feature>
<comment type="catalytic activity">
    <reaction evidence="13 14">
        <text>[HPr protein]-O-phospho-L-serine + phosphate + H(+) = [HPr protein]-L-serine + diphosphate</text>
        <dbReference type="Rhea" id="RHEA:46604"/>
        <dbReference type="Rhea" id="RHEA-COMP:11602"/>
        <dbReference type="Rhea" id="RHEA-COMP:11603"/>
        <dbReference type="ChEBI" id="CHEBI:15378"/>
        <dbReference type="ChEBI" id="CHEBI:29999"/>
        <dbReference type="ChEBI" id="CHEBI:33019"/>
        <dbReference type="ChEBI" id="CHEBI:43474"/>
        <dbReference type="ChEBI" id="CHEBI:83421"/>
    </reaction>
</comment>
<dbReference type="NCBIfam" id="TIGR00679">
    <property type="entry name" value="hpr-ser"/>
    <property type="match status" value="1"/>
</dbReference>
<keyword evidence="12 14" id="KW-0119">Carbohydrate metabolism</keyword>
<evidence type="ECO:0000259" key="15">
    <source>
        <dbReference type="Pfam" id="PF02603"/>
    </source>
</evidence>
<dbReference type="InterPro" id="IPR011126">
    <property type="entry name" value="Hpr_kin/Pase_Hpr_N"/>
</dbReference>
<evidence type="ECO:0000256" key="13">
    <source>
        <dbReference type="ARBA" id="ARBA00047657"/>
    </source>
</evidence>
<dbReference type="Proteomes" id="UP000824258">
    <property type="component" value="Unassembled WGS sequence"/>
</dbReference>
<evidence type="ECO:0000259" key="16">
    <source>
        <dbReference type="Pfam" id="PF07475"/>
    </source>
</evidence>
<evidence type="ECO:0000256" key="12">
    <source>
        <dbReference type="ARBA" id="ARBA00023277"/>
    </source>
</evidence>
<dbReference type="GO" id="GO:0000287">
    <property type="term" value="F:magnesium ion binding"/>
    <property type="evidence" value="ECO:0007669"/>
    <property type="project" value="UniProtKB-UniRule"/>
</dbReference>
<comment type="cofactor">
    <cofactor evidence="2 14">
        <name>Mg(2+)</name>
        <dbReference type="ChEBI" id="CHEBI:18420"/>
    </cofactor>
</comment>
<dbReference type="GO" id="GO:0005524">
    <property type="term" value="F:ATP binding"/>
    <property type="evidence" value="ECO:0007669"/>
    <property type="project" value="UniProtKB-UniRule"/>
</dbReference>
<dbReference type="PANTHER" id="PTHR30305">
    <property type="entry name" value="PROTEIN YJDM-RELATED"/>
    <property type="match status" value="1"/>
</dbReference>
<dbReference type="EMBL" id="DVGD01000101">
    <property type="protein sequence ID" value="HIR09457.1"/>
    <property type="molecule type" value="Genomic_DNA"/>
</dbReference>
<feature type="active site" evidence="14">
    <location>
        <position position="163"/>
    </location>
</feature>
<keyword evidence="7 14" id="KW-0547">Nucleotide-binding</keyword>
<dbReference type="SUPFAM" id="SSF75138">
    <property type="entry name" value="HprK N-terminal domain-like"/>
    <property type="match status" value="1"/>
</dbReference>
<dbReference type="Pfam" id="PF02603">
    <property type="entry name" value="Hpr_kinase_N"/>
    <property type="match status" value="1"/>
</dbReference>
<evidence type="ECO:0000256" key="11">
    <source>
        <dbReference type="ARBA" id="ARBA00023268"/>
    </source>
</evidence>
<accession>A0A9D1A703</accession>
<keyword evidence="5 14" id="KW-0808">Transferase</keyword>
<evidence type="ECO:0000313" key="18">
    <source>
        <dbReference type="Proteomes" id="UP000824258"/>
    </source>
</evidence>
<evidence type="ECO:0000313" key="17">
    <source>
        <dbReference type="EMBL" id="HIR09457.1"/>
    </source>
</evidence>
<keyword evidence="8 14" id="KW-0418">Kinase</keyword>
<dbReference type="CDD" id="cd01918">
    <property type="entry name" value="HprK_C"/>
    <property type="match status" value="1"/>
</dbReference>
<comment type="catalytic activity">
    <reaction evidence="1 14">
        <text>[HPr protein]-L-serine + ATP = [HPr protein]-O-phospho-L-serine + ADP + H(+)</text>
        <dbReference type="Rhea" id="RHEA:46600"/>
        <dbReference type="Rhea" id="RHEA-COMP:11602"/>
        <dbReference type="Rhea" id="RHEA-COMP:11603"/>
        <dbReference type="ChEBI" id="CHEBI:15378"/>
        <dbReference type="ChEBI" id="CHEBI:29999"/>
        <dbReference type="ChEBI" id="CHEBI:30616"/>
        <dbReference type="ChEBI" id="CHEBI:83421"/>
        <dbReference type="ChEBI" id="CHEBI:456216"/>
    </reaction>
</comment>
<dbReference type="InterPro" id="IPR028979">
    <property type="entry name" value="Ser_kin/Pase_Hpr-like_N_sf"/>
</dbReference>
<evidence type="ECO:0000256" key="3">
    <source>
        <dbReference type="ARBA" id="ARBA00006883"/>
    </source>
</evidence>
<dbReference type="InterPro" id="IPR027417">
    <property type="entry name" value="P-loop_NTPase"/>
</dbReference>
<keyword evidence="9 14" id="KW-0067">ATP-binding</keyword>
<comment type="caution">
    <text evidence="17">The sequence shown here is derived from an EMBL/GenBank/DDBJ whole genome shotgun (WGS) entry which is preliminary data.</text>
</comment>
<dbReference type="GO" id="GO:0006109">
    <property type="term" value="P:regulation of carbohydrate metabolic process"/>
    <property type="evidence" value="ECO:0007669"/>
    <property type="project" value="UniProtKB-UniRule"/>
</dbReference>
<organism evidence="17 18">
    <name type="scientific">Candidatus Avoscillospira stercoripullorum</name>
    <dbReference type="NCBI Taxonomy" id="2840709"/>
    <lineage>
        <taxon>Bacteria</taxon>
        <taxon>Bacillati</taxon>
        <taxon>Bacillota</taxon>
        <taxon>Clostridia</taxon>
        <taxon>Eubacteriales</taxon>
        <taxon>Oscillospiraceae</taxon>
        <taxon>Oscillospiraceae incertae sedis</taxon>
        <taxon>Candidatus Avoscillospira</taxon>
    </lineage>
</organism>
<feature type="active site" evidence="14">
    <location>
        <position position="247"/>
    </location>
</feature>
<evidence type="ECO:0000256" key="4">
    <source>
        <dbReference type="ARBA" id="ARBA00022527"/>
    </source>
</evidence>
<protein>
    <recommendedName>
        <fullName evidence="14">HPr kinase/phosphorylase</fullName>
        <shortName evidence="14">HPrK/P</shortName>
        <ecNumber evidence="14">2.7.11.-</ecNumber>
        <ecNumber evidence="14">2.7.4.-</ecNumber>
    </recommendedName>
    <alternativeName>
        <fullName evidence="14">HPr(Ser) kinase/phosphorylase</fullName>
    </alternativeName>
</protein>
<reference evidence="17" key="2">
    <citation type="journal article" date="2021" name="PeerJ">
        <title>Extensive microbial diversity within the chicken gut microbiome revealed by metagenomics and culture.</title>
        <authorList>
            <person name="Gilroy R."/>
            <person name="Ravi A."/>
            <person name="Getino M."/>
            <person name="Pursley I."/>
            <person name="Horton D.L."/>
            <person name="Alikhan N.F."/>
            <person name="Baker D."/>
            <person name="Gharbi K."/>
            <person name="Hall N."/>
            <person name="Watson M."/>
            <person name="Adriaenssens E.M."/>
            <person name="Foster-Nyarko E."/>
            <person name="Jarju S."/>
            <person name="Secka A."/>
            <person name="Antonio M."/>
            <person name="Oren A."/>
            <person name="Chaudhuri R.R."/>
            <person name="La Ragione R."/>
            <person name="Hildebrand F."/>
            <person name="Pallen M.J."/>
        </authorList>
    </citation>
    <scope>NUCLEOTIDE SEQUENCE</scope>
    <source>
        <strain evidence="17">ChiHjej9B8-7071</strain>
    </source>
</reference>
<dbReference type="InterPro" id="IPR003755">
    <property type="entry name" value="HPr(Ser)_kin/Pase"/>
</dbReference>
<dbReference type="GO" id="GO:0000155">
    <property type="term" value="F:phosphorelay sensor kinase activity"/>
    <property type="evidence" value="ECO:0007669"/>
    <property type="project" value="InterPro"/>
</dbReference>
<keyword evidence="6 14" id="KW-0479">Metal-binding</keyword>
<dbReference type="FunFam" id="3.40.50.300:FF:000174">
    <property type="entry name" value="HPr kinase/phosphorylase"/>
    <property type="match status" value="1"/>
</dbReference>
<feature type="active site" description="Proton acceptor; for phosphorylation activity. Proton donor; for dephosphorylation activity" evidence="14">
    <location>
        <position position="181"/>
    </location>
</feature>
<dbReference type="GO" id="GO:0004674">
    <property type="term" value="F:protein serine/threonine kinase activity"/>
    <property type="evidence" value="ECO:0007669"/>
    <property type="project" value="UniProtKB-KW"/>
</dbReference>
<evidence type="ECO:0000256" key="8">
    <source>
        <dbReference type="ARBA" id="ARBA00022777"/>
    </source>
</evidence>
<dbReference type="InterPro" id="IPR011104">
    <property type="entry name" value="Hpr_kin/Pase_C"/>
</dbReference>
<dbReference type="Gene3D" id="3.40.50.300">
    <property type="entry name" value="P-loop containing nucleotide triphosphate hydrolases"/>
    <property type="match status" value="1"/>
</dbReference>
<comment type="similarity">
    <text evidence="3 14">Belongs to the HPrK/P family.</text>
</comment>
<evidence type="ECO:0000256" key="10">
    <source>
        <dbReference type="ARBA" id="ARBA00022842"/>
    </source>
</evidence>
<keyword evidence="10 14" id="KW-0460">Magnesium</keyword>
<evidence type="ECO:0000256" key="1">
    <source>
        <dbReference type="ARBA" id="ARBA00001120"/>
    </source>
</evidence>